<accession>A0ABQ9ISG5</accession>
<organism evidence="1 2">
    <name type="scientific">Molorchus minor</name>
    <dbReference type="NCBI Taxonomy" id="1323400"/>
    <lineage>
        <taxon>Eukaryota</taxon>
        <taxon>Metazoa</taxon>
        <taxon>Ecdysozoa</taxon>
        <taxon>Arthropoda</taxon>
        <taxon>Hexapoda</taxon>
        <taxon>Insecta</taxon>
        <taxon>Pterygota</taxon>
        <taxon>Neoptera</taxon>
        <taxon>Endopterygota</taxon>
        <taxon>Coleoptera</taxon>
        <taxon>Polyphaga</taxon>
        <taxon>Cucujiformia</taxon>
        <taxon>Chrysomeloidea</taxon>
        <taxon>Cerambycidae</taxon>
        <taxon>Lamiinae</taxon>
        <taxon>Monochamini</taxon>
        <taxon>Molorchus</taxon>
    </lineage>
</organism>
<reference evidence="1" key="1">
    <citation type="journal article" date="2023" name="Insect Mol. Biol.">
        <title>Genome sequencing provides insights into the evolution of gene families encoding plant cell wall-degrading enzymes in longhorned beetles.</title>
        <authorList>
            <person name="Shin N.R."/>
            <person name="Okamura Y."/>
            <person name="Kirsch R."/>
            <person name="Pauchet Y."/>
        </authorList>
    </citation>
    <scope>NUCLEOTIDE SEQUENCE</scope>
    <source>
        <strain evidence="1">MMC_N1</strain>
    </source>
</reference>
<sequence length="91" mass="10382">MTWHGSQIKSNLTADTLSKGGCIQCSYRALTLLQSGKKHTKVEVDKKTQPAELYQPQGGITYYSTDQQVAQRPARKSVLRQPYLLWHHHLM</sequence>
<dbReference type="Proteomes" id="UP001162164">
    <property type="component" value="Unassembled WGS sequence"/>
</dbReference>
<dbReference type="EMBL" id="JAPWTJ010002889">
    <property type="protein sequence ID" value="KAJ8964149.1"/>
    <property type="molecule type" value="Genomic_DNA"/>
</dbReference>
<evidence type="ECO:0000313" key="2">
    <source>
        <dbReference type="Proteomes" id="UP001162164"/>
    </source>
</evidence>
<protein>
    <submittedName>
        <fullName evidence="1">Uncharacterized protein</fullName>
    </submittedName>
</protein>
<keyword evidence="2" id="KW-1185">Reference proteome</keyword>
<evidence type="ECO:0000313" key="1">
    <source>
        <dbReference type="EMBL" id="KAJ8964149.1"/>
    </source>
</evidence>
<comment type="caution">
    <text evidence="1">The sequence shown here is derived from an EMBL/GenBank/DDBJ whole genome shotgun (WGS) entry which is preliminary data.</text>
</comment>
<gene>
    <name evidence="1" type="ORF">NQ317_017353</name>
</gene>
<name>A0ABQ9ISG5_9CUCU</name>
<proteinExistence type="predicted"/>